<dbReference type="Gene3D" id="1.20.120.1080">
    <property type="match status" value="1"/>
</dbReference>
<keyword evidence="9" id="KW-0472">Membrane</keyword>
<dbReference type="CDD" id="cd18791">
    <property type="entry name" value="SF2_C_RHA"/>
    <property type="match status" value="1"/>
</dbReference>
<dbReference type="PANTHER" id="PTHR18934">
    <property type="entry name" value="ATP-DEPENDENT RNA HELICASE"/>
    <property type="match status" value="1"/>
</dbReference>
<feature type="compositionally biased region" description="Basic residues" evidence="8">
    <location>
        <begin position="371"/>
        <end position="390"/>
    </location>
</feature>
<evidence type="ECO:0000256" key="2">
    <source>
        <dbReference type="ARBA" id="ARBA00012552"/>
    </source>
</evidence>
<dbReference type="CDD" id="cd20815">
    <property type="entry name" value="C1_p190RhoGEF-like"/>
    <property type="match status" value="1"/>
</dbReference>
<feature type="transmembrane region" description="Helical" evidence="9">
    <location>
        <begin position="776"/>
        <end position="801"/>
    </location>
</feature>
<evidence type="ECO:0000313" key="13">
    <source>
        <dbReference type="Proteomes" id="UP000617340"/>
    </source>
</evidence>
<dbReference type="Pfam" id="PF21010">
    <property type="entry name" value="HA2_C"/>
    <property type="match status" value="1"/>
</dbReference>
<evidence type="ECO:0000256" key="6">
    <source>
        <dbReference type="ARBA" id="ARBA00022840"/>
    </source>
</evidence>
<sequence length="1454" mass="162276">MEKRQEVLAPFSSDECPNSGEDSEEDVITDYLGSSHSDCDRVPTINGDLGGLSLHGNIVTETGYTEDNTNKTITMSGGNSEQQQQHPLLTLGTNIQTQPNPLVPIISVTPHSPGFAKNYPVLEDNLQHLHEIHDWIQRMRDLTINTLGNNNRMSHDVPQRLTSSCPSLCPLILIEGGHRSNNHEAGSDPDLLVNCSTNSSPTHFPPMSSHAQPVQGIDRRRSWTDLEDTRRGRRRYSGQNHLQAQNMRQRSISLSSLDSEMELELDGKSCSGPVGVGNRACRSQASTHSLNEADLVQSEYQKNVLKRNSQRLGESSSLMPGLTGARLPLQKSISTPSIVTPPIHTHLTESGTRTTPSLAAETAYDDQHSEKTRRKRGSIFFRKKKDKSGKKNSQQQHVWTTMTTGAQGNYQCDVCMKQSTSKPILHCENCGLSVHQSQGCKDHSVLECTKSKHQSVKTVIKSTSSISSVTSNNSVKRGSTASLPLPTSSGSGSVQGIYICSRVCIEGNIITMFSQRKHHYYMLLLKIFDEIQNAYDQTINEEKDTDGSGSHRDASRVQNYRVKETANDTPLYKPMIPCDLNPLCAVTVKGLTLDHPNHFLLSPLAALMDKILGISKSWNWLTPNLISGFHVFIAVLAGKSRQRANISGERSDVGSPGYFVDGFCDALGCVALIVGLYYFIIRSPPRRGGYDKMQILPLTPVVLDTTHYVSSSNTSIRNIVLPNVLLLIGHLIVASAAWNRYIWLYQDLLDLDIEPFSINTELLHLRQTNVIRSNSFWFVALSWKMFNVHAAMDYLLLAIFVNRVWEYMKLSRWSSYVLIFLLIYLTEFHYQYAYDYVHMVPMIVGSGTSSSSYLLEAGWCEDGKIIGITEPRRVAATSLASRVADERNCILGTEVGYCIRFDDCTNESTKIKYMTEGILLRELMSDPLLTTYAIIVLDEVHERTLMTDIIMGLLKKIIRKRKSLKIVVSSATVDAEQLRDFFNINTTKDSSKDTAVIMSVEGRLYPVDIFYVREPVPNYVTSVVDTALKIHEVEEPGDILAFLTGLDEVDQAVSLLSEHAKLIKDGKLKLQPLAMYGSLPNNEQLKVFWRAAKDTRKVIVATNIAETSITIPNVVYVIDCGFVKMPWFEPETQTNSLTIVPVSKASADQRAGRAGRVQSGKTYRLYTEEAYNELPEATPPEMQRSDLAPAILQLKALGIDNVLRFNFPSAPPSKNLIAGMELLYALGAIDNDGELTTPLGMTMAEMPLEPTFGKCLIVSGQMGCSEEIASIIAMLQVQNVFIRPGGGQAIAKARVAHRKFEVEEGDLLTLLNVYAAYEKNKTPSWCQKNFLNNKALRRASEIRGQICRMLKKLDIPLTSCNGNVEQILKCITTGLFPKAAYLHYTGVYKTIRGDKDLYIHSNSCLYTIQQPQWILYCEIVQTNKTYMKDLTTIQSEWLLELAPHFYEKTSIDPV</sequence>
<comment type="catalytic activity">
    <reaction evidence="7">
        <text>ATP + H2O = ADP + phosphate + H(+)</text>
        <dbReference type="Rhea" id="RHEA:13065"/>
        <dbReference type="ChEBI" id="CHEBI:15377"/>
        <dbReference type="ChEBI" id="CHEBI:15378"/>
        <dbReference type="ChEBI" id="CHEBI:30616"/>
        <dbReference type="ChEBI" id="CHEBI:43474"/>
        <dbReference type="ChEBI" id="CHEBI:456216"/>
        <dbReference type="EC" id="3.6.4.13"/>
    </reaction>
</comment>
<evidence type="ECO:0000313" key="12">
    <source>
        <dbReference type="EMBL" id="KAF7394040.1"/>
    </source>
</evidence>
<dbReference type="GO" id="GO:0005524">
    <property type="term" value="F:ATP binding"/>
    <property type="evidence" value="ECO:0007669"/>
    <property type="project" value="UniProtKB-KW"/>
</dbReference>
<feature type="region of interest" description="Disordered" evidence="8">
    <location>
        <begin position="180"/>
        <end position="250"/>
    </location>
</feature>
<dbReference type="EC" id="3.6.4.13" evidence="2"/>
<dbReference type="InterPro" id="IPR014001">
    <property type="entry name" value="Helicase_ATP-bd"/>
</dbReference>
<feature type="transmembrane region" description="Helical" evidence="9">
    <location>
        <begin position="813"/>
        <end position="832"/>
    </location>
</feature>
<feature type="domain" description="Helicase C-terminal" evidence="11">
    <location>
        <begin position="1022"/>
        <end position="1198"/>
    </location>
</feature>
<keyword evidence="9" id="KW-0812">Transmembrane</keyword>
<feature type="domain" description="Helicase ATP-binding" evidence="10">
    <location>
        <begin position="827"/>
        <end position="991"/>
    </location>
</feature>
<gene>
    <name evidence="12" type="ORF">HZH68_010859</name>
</gene>
<dbReference type="GO" id="GO:0016787">
    <property type="term" value="F:hydrolase activity"/>
    <property type="evidence" value="ECO:0007669"/>
    <property type="project" value="UniProtKB-KW"/>
</dbReference>
<dbReference type="EMBL" id="JACSDZ010000010">
    <property type="protein sequence ID" value="KAF7394040.1"/>
    <property type="molecule type" value="Genomic_DNA"/>
</dbReference>
<organism evidence="12 13">
    <name type="scientific">Vespula germanica</name>
    <name type="common">German yellow jacket</name>
    <name type="synonym">Paravespula germanica</name>
    <dbReference type="NCBI Taxonomy" id="30212"/>
    <lineage>
        <taxon>Eukaryota</taxon>
        <taxon>Metazoa</taxon>
        <taxon>Ecdysozoa</taxon>
        <taxon>Arthropoda</taxon>
        <taxon>Hexapoda</taxon>
        <taxon>Insecta</taxon>
        <taxon>Pterygota</taxon>
        <taxon>Neoptera</taxon>
        <taxon>Endopterygota</taxon>
        <taxon>Hymenoptera</taxon>
        <taxon>Apocrita</taxon>
        <taxon>Aculeata</taxon>
        <taxon>Vespoidea</taxon>
        <taxon>Vespidae</taxon>
        <taxon>Vespinae</taxon>
        <taxon>Vespula</taxon>
    </lineage>
</organism>
<feature type="region of interest" description="Disordered" evidence="8">
    <location>
        <begin position="541"/>
        <end position="560"/>
    </location>
</feature>
<dbReference type="InterPro" id="IPR011709">
    <property type="entry name" value="DEAD-box_helicase_OB_fold"/>
</dbReference>
<evidence type="ECO:0000256" key="8">
    <source>
        <dbReference type="SAM" id="MobiDB-lite"/>
    </source>
</evidence>
<dbReference type="SMART" id="SM00490">
    <property type="entry name" value="HELICc"/>
    <property type="match status" value="1"/>
</dbReference>
<dbReference type="InterPro" id="IPR048333">
    <property type="entry name" value="HA2_WH"/>
</dbReference>
<feature type="region of interest" description="Disordered" evidence="8">
    <location>
        <begin position="335"/>
        <end position="396"/>
    </location>
</feature>
<dbReference type="Proteomes" id="UP000617340">
    <property type="component" value="Unassembled WGS sequence"/>
</dbReference>
<dbReference type="PROSITE" id="PS00690">
    <property type="entry name" value="DEAH_ATP_HELICASE"/>
    <property type="match status" value="1"/>
</dbReference>
<dbReference type="InterPro" id="IPR002464">
    <property type="entry name" value="DNA/RNA_helicase_DEAH_CS"/>
</dbReference>
<feature type="transmembrane region" description="Helical" evidence="9">
    <location>
        <begin position="719"/>
        <end position="738"/>
    </location>
</feature>
<evidence type="ECO:0000259" key="10">
    <source>
        <dbReference type="PROSITE" id="PS51192"/>
    </source>
</evidence>
<evidence type="ECO:0000256" key="3">
    <source>
        <dbReference type="ARBA" id="ARBA00022741"/>
    </source>
</evidence>
<evidence type="ECO:0000256" key="4">
    <source>
        <dbReference type="ARBA" id="ARBA00022801"/>
    </source>
</evidence>
<dbReference type="SUPFAM" id="SSF52540">
    <property type="entry name" value="P-loop containing nucleoside triphosphate hydrolases"/>
    <property type="match status" value="1"/>
</dbReference>
<evidence type="ECO:0000256" key="9">
    <source>
        <dbReference type="SAM" id="Phobius"/>
    </source>
</evidence>
<accession>A0A834N331</accession>
<keyword evidence="6" id="KW-0067">ATP-binding</keyword>
<evidence type="ECO:0000256" key="1">
    <source>
        <dbReference type="ARBA" id="ARBA00008792"/>
    </source>
</evidence>
<dbReference type="FunFam" id="3.40.50.300:FF:000578">
    <property type="entry name" value="probable ATP-dependent RNA helicase DHX35"/>
    <property type="match status" value="1"/>
</dbReference>
<dbReference type="PROSITE" id="PS51192">
    <property type="entry name" value="HELICASE_ATP_BIND_1"/>
    <property type="match status" value="1"/>
</dbReference>
<dbReference type="GO" id="GO:0071013">
    <property type="term" value="C:catalytic step 2 spliceosome"/>
    <property type="evidence" value="ECO:0007669"/>
    <property type="project" value="TreeGrafter"/>
</dbReference>
<evidence type="ECO:0000256" key="7">
    <source>
        <dbReference type="ARBA" id="ARBA00047984"/>
    </source>
</evidence>
<feature type="compositionally biased region" description="Polar residues" evidence="8">
    <location>
        <begin position="348"/>
        <end position="357"/>
    </location>
</feature>
<dbReference type="GO" id="GO:0003724">
    <property type="term" value="F:RNA helicase activity"/>
    <property type="evidence" value="ECO:0007669"/>
    <property type="project" value="UniProtKB-EC"/>
</dbReference>
<feature type="compositionally biased region" description="Basic and acidic residues" evidence="8">
    <location>
        <begin position="217"/>
        <end position="230"/>
    </location>
</feature>
<dbReference type="Gene3D" id="3.40.50.300">
    <property type="entry name" value="P-loop containing nucleotide triphosphate hydrolases"/>
    <property type="match status" value="2"/>
</dbReference>
<comment type="caution">
    <text evidence="12">The sequence shown here is derived from an EMBL/GenBank/DDBJ whole genome shotgun (WGS) entry which is preliminary data.</text>
</comment>
<proteinExistence type="inferred from homology"/>
<keyword evidence="3" id="KW-0547">Nucleotide-binding</keyword>
<keyword evidence="5" id="KW-0347">Helicase</keyword>
<name>A0A834N331_VESGE</name>
<dbReference type="InterPro" id="IPR027417">
    <property type="entry name" value="P-loop_NTPase"/>
</dbReference>
<dbReference type="GO" id="GO:0003723">
    <property type="term" value="F:RNA binding"/>
    <property type="evidence" value="ECO:0007669"/>
    <property type="project" value="TreeGrafter"/>
</dbReference>
<dbReference type="Pfam" id="PF00271">
    <property type="entry name" value="Helicase_C"/>
    <property type="match status" value="1"/>
</dbReference>
<dbReference type="FunFam" id="3.40.50.300:FF:000145">
    <property type="entry name" value="probable ATP-dependent RNA helicase DHX40"/>
    <property type="match status" value="1"/>
</dbReference>
<comment type="similarity">
    <text evidence="1">Belongs to the DEAD box helicase family. DEAH subfamily.</text>
</comment>
<dbReference type="InterPro" id="IPR001650">
    <property type="entry name" value="Helicase_C-like"/>
</dbReference>
<evidence type="ECO:0000256" key="5">
    <source>
        <dbReference type="ARBA" id="ARBA00022806"/>
    </source>
</evidence>
<keyword evidence="13" id="KW-1185">Reference proteome</keyword>
<evidence type="ECO:0000259" key="11">
    <source>
        <dbReference type="PROSITE" id="PS51194"/>
    </source>
</evidence>
<dbReference type="PANTHER" id="PTHR18934:SF136">
    <property type="entry name" value="ATP-DEPENDENT RNA HELICASE DHX35-RELATED"/>
    <property type="match status" value="1"/>
</dbReference>
<feature type="region of interest" description="Disordered" evidence="8">
    <location>
        <begin position="1"/>
        <end position="26"/>
    </location>
</feature>
<feature type="compositionally biased region" description="Polar residues" evidence="8">
    <location>
        <begin position="237"/>
        <end position="250"/>
    </location>
</feature>
<feature type="transmembrane region" description="Helical" evidence="9">
    <location>
        <begin position="658"/>
        <end position="680"/>
    </location>
</feature>
<feature type="region of interest" description="Disordered" evidence="8">
    <location>
        <begin position="467"/>
        <end position="492"/>
    </location>
</feature>
<protein>
    <recommendedName>
        <fullName evidence="2">RNA helicase</fullName>
        <ecNumber evidence="2">3.6.4.13</ecNumber>
    </recommendedName>
</protein>
<reference evidence="12" key="1">
    <citation type="journal article" date="2020" name="G3 (Bethesda)">
        <title>High-Quality Assemblies for Three Invasive Social Wasps from the &lt;i&gt;Vespula&lt;/i&gt; Genus.</title>
        <authorList>
            <person name="Harrop T.W.R."/>
            <person name="Guhlin J."/>
            <person name="McLaughlin G.M."/>
            <person name="Permina E."/>
            <person name="Stockwell P."/>
            <person name="Gilligan J."/>
            <person name="Le Lec M.F."/>
            <person name="Gruber M.A.M."/>
            <person name="Quinn O."/>
            <person name="Lovegrove M."/>
            <person name="Duncan E.J."/>
            <person name="Remnant E.J."/>
            <person name="Van Eeckhoven J."/>
            <person name="Graham B."/>
            <person name="Knapp R.A."/>
            <person name="Langford K.W."/>
            <person name="Kronenberg Z."/>
            <person name="Press M.O."/>
            <person name="Eacker S.M."/>
            <person name="Wilson-Rankin E.E."/>
            <person name="Purcell J."/>
            <person name="Lester P.J."/>
            <person name="Dearden P.K."/>
        </authorList>
    </citation>
    <scope>NUCLEOTIDE SEQUENCE</scope>
    <source>
        <strain evidence="12">Linc-1</strain>
    </source>
</reference>
<keyword evidence="4" id="KW-0378">Hydrolase</keyword>
<dbReference type="PROSITE" id="PS51194">
    <property type="entry name" value="HELICASE_CTER"/>
    <property type="match status" value="1"/>
</dbReference>
<dbReference type="Pfam" id="PF04408">
    <property type="entry name" value="WHD_HA2"/>
    <property type="match status" value="1"/>
</dbReference>
<dbReference type="SMART" id="SM00847">
    <property type="entry name" value="HA2"/>
    <property type="match status" value="1"/>
</dbReference>
<keyword evidence="9" id="KW-1133">Transmembrane helix</keyword>
<dbReference type="Pfam" id="PF07717">
    <property type="entry name" value="OB_NTP_bind"/>
    <property type="match status" value="1"/>
</dbReference>
<dbReference type="InterPro" id="IPR007502">
    <property type="entry name" value="Helicase-assoc_dom"/>
</dbReference>
<dbReference type="SMART" id="SM00487">
    <property type="entry name" value="DEXDc"/>
    <property type="match status" value="1"/>
</dbReference>